<dbReference type="GO" id="GO:0005737">
    <property type="term" value="C:cytoplasm"/>
    <property type="evidence" value="ECO:0007669"/>
    <property type="project" value="TreeGrafter"/>
</dbReference>
<protein>
    <submittedName>
        <fullName evidence="1">Alpha-ribazole phosphatase</fullName>
    </submittedName>
</protein>
<dbReference type="AlphaFoldDB" id="A0A1I1VQY6"/>
<dbReference type="InterPro" id="IPR029033">
    <property type="entry name" value="His_PPase_superfam"/>
</dbReference>
<dbReference type="InterPro" id="IPR050275">
    <property type="entry name" value="PGM_Phosphatase"/>
</dbReference>
<dbReference type="SMART" id="SM00855">
    <property type="entry name" value="PGAM"/>
    <property type="match status" value="1"/>
</dbReference>
<keyword evidence="2" id="KW-1185">Reference proteome</keyword>
<name>A0A1I1VQY6_9BURK</name>
<organism evidence="1 2">
    <name type="scientific">Paracidovorax konjaci</name>
    <dbReference type="NCBI Taxonomy" id="32040"/>
    <lineage>
        <taxon>Bacteria</taxon>
        <taxon>Pseudomonadati</taxon>
        <taxon>Pseudomonadota</taxon>
        <taxon>Betaproteobacteria</taxon>
        <taxon>Burkholderiales</taxon>
        <taxon>Comamonadaceae</taxon>
        <taxon>Paracidovorax</taxon>
    </lineage>
</organism>
<evidence type="ECO:0000313" key="1">
    <source>
        <dbReference type="EMBL" id="SFD84448.1"/>
    </source>
</evidence>
<proteinExistence type="predicted"/>
<accession>A0A1I1VQY6</accession>
<dbReference type="OrthoDB" id="5296884at2"/>
<dbReference type="Gene3D" id="3.40.50.1240">
    <property type="entry name" value="Phosphoglycerate mutase-like"/>
    <property type="match status" value="1"/>
</dbReference>
<dbReference type="SUPFAM" id="SSF53254">
    <property type="entry name" value="Phosphoglycerate mutase-like"/>
    <property type="match status" value="1"/>
</dbReference>
<dbReference type="Proteomes" id="UP000199517">
    <property type="component" value="Unassembled WGS sequence"/>
</dbReference>
<sequence length="195" mass="20713">MSGRPARLWLARHAAPVVAPGLCYGSLDVPADAQATADAARRLADALPRAPLAVSHSPLQRCAQLAQALQAARPDLEPRPDARLAEMDFGHWEGQPWSRIDRSAIDAWTADFHGHAPGGGESLAQMMGRVDAALSEALHGPGGSTGAAADVLWITHAGVARCVRWRLAHPGRLPRSDEWPATAPGLGEWECIDLP</sequence>
<evidence type="ECO:0000313" key="2">
    <source>
        <dbReference type="Proteomes" id="UP000199517"/>
    </source>
</evidence>
<dbReference type="EMBL" id="FOMQ01000007">
    <property type="protein sequence ID" value="SFD84448.1"/>
    <property type="molecule type" value="Genomic_DNA"/>
</dbReference>
<gene>
    <name evidence="1" type="ORF">SAMN04489710_10718</name>
</gene>
<dbReference type="Pfam" id="PF00300">
    <property type="entry name" value="His_Phos_1"/>
    <property type="match status" value="1"/>
</dbReference>
<dbReference type="RefSeq" id="WP_092952575.1">
    <property type="nucleotide sequence ID" value="NZ_FOMQ01000007.1"/>
</dbReference>
<reference evidence="2" key="1">
    <citation type="submission" date="2016-10" db="EMBL/GenBank/DDBJ databases">
        <authorList>
            <person name="Varghese N."/>
            <person name="Submissions S."/>
        </authorList>
    </citation>
    <scope>NUCLEOTIDE SEQUENCE [LARGE SCALE GENOMIC DNA]</scope>
    <source>
        <strain evidence="2">DSM 7481</strain>
    </source>
</reference>
<dbReference type="PANTHER" id="PTHR48100:SF1">
    <property type="entry name" value="HISTIDINE PHOSPHATASE FAMILY PROTEIN-RELATED"/>
    <property type="match status" value="1"/>
</dbReference>
<dbReference type="GO" id="GO:0016791">
    <property type="term" value="F:phosphatase activity"/>
    <property type="evidence" value="ECO:0007669"/>
    <property type="project" value="TreeGrafter"/>
</dbReference>
<dbReference type="PANTHER" id="PTHR48100">
    <property type="entry name" value="BROAD-SPECIFICITY PHOSPHATASE YOR283W-RELATED"/>
    <property type="match status" value="1"/>
</dbReference>
<dbReference type="STRING" id="32040.SAMN04489710_10718"/>
<dbReference type="InterPro" id="IPR013078">
    <property type="entry name" value="His_Pase_superF_clade-1"/>
</dbReference>